<dbReference type="GO" id="GO:0004826">
    <property type="term" value="F:phenylalanine-tRNA ligase activity"/>
    <property type="evidence" value="ECO:0007669"/>
    <property type="project" value="UniProtKB-UniRule"/>
</dbReference>
<dbReference type="SUPFAM" id="SSF55681">
    <property type="entry name" value="Class II aaRS and biotin synthetases"/>
    <property type="match status" value="1"/>
</dbReference>
<dbReference type="FunFam" id="3.30.56.10:FF:000002">
    <property type="entry name" value="Phenylalanine--tRNA ligase beta subunit"/>
    <property type="match status" value="1"/>
</dbReference>
<keyword evidence="12 15" id="KW-0648">Protein biosynthesis</keyword>
<evidence type="ECO:0000256" key="1">
    <source>
        <dbReference type="ARBA" id="ARBA00004496"/>
    </source>
</evidence>
<dbReference type="NCBIfam" id="NF045760">
    <property type="entry name" value="YtpR"/>
    <property type="match status" value="1"/>
</dbReference>
<dbReference type="Pfam" id="PF03484">
    <property type="entry name" value="B5"/>
    <property type="match status" value="1"/>
</dbReference>
<gene>
    <name evidence="15" type="primary">pheT</name>
    <name evidence="20" type="ORF">FHP08_05210</name>
</gene>
<dbReference type="SMART" id="SM00873">
    <property type="entry name" value="B3_4"/>
    <property type="match status" value="1"/>
</dbReference>
<dbReference type="Gene3D" id="3.30.930.10">
    <property type="entry name" value="Bira Bifunctional Protein, Domain 2"/>
    <property type="match status" value="1"/>
</dbReference>
<feature type="domain" description="TRNA-binding" evidence="17">
    <location>
        <begin position="39"/>
        <end position="148"/>
    </location>
</feature>
<evidence type="ECO:0000256" key="7">
    <source>
        <dbReference type="ARBA" id="ARBA00022723"/>
    </source>
</evidence>
<dbReference type="Pfam" id="PF17759">
    <property type="entry name" value="tRNA_synthFbeta"/>
    <property type="match status" value="1"/>
</dbReference>
<evidence type="ECO:0000256" key="3">
    <source>
        <dbReference type="ARBA" id="ARBA00011209"/>
    </source>
</evidence>
<feature type="binding site" evidence="15">
    <location>
        <position position="461"/>
    </location>
    <ligand>
        <name>Mg(2+)</name>
        <dbReference type="ChEBI" id="CHEBI:18420"/>
        <note>shared with alpha subunit</note>
    </ligand>
</feature>
<evidence type="ECO:0000256" key="16">
    <source>
        <dbReference type="PROSITE-ProRule" id="PRU00209"/>
    </source>
</evidence>
<dbReference type="PROSITE" id="PS51447">
    <property type="entry name" value="FDX_ACB"/>
    <property type="match status" value="1"/>
</dbReference>
<dbReference type="Gene3D" id="3.50.40.10">
    <property type="entry name" value="Phenylalanyl-trna Synthetase, Chain B, domain 3"/>
    <property type="match status" value="1"/>
</dbReference>
<dbReference type="InterPro" id="IPR033714">
    <property type="entry name" value="tRNA_bind_bactPheRS"/>
</dbReference>
<evidence type="ECO:0000256" key="2">
    <source>
        <dbReference type="ARBA" id="ARBA00008653"/>
    </source>
</evidence>
<keyword evidence="4 15" id="KW-0963">Cytoplasm</keyword>
<name>A0A5C8P095_9BURK</name>
<keyword evidence="7 15" id="KW-0479">Metal-binding</keyword>
<keyword evidence="6 15" id="KW-0436">Ligase</keyword>
<dbReference type="GO" id="GO:0005524">
    <property type="term" value="F:ATP binding"/>
    <property type="evidence" value="ECO:0007669"/>
    <property type="project" value="UniProtKB-UniRule"/>
</dbReference>
<evidence type="ECO:0000259" key="17">
    <source>
        <dbReference type="PROSITE" id="PS50886"/>
    </source>
</evidence>
<keyword evidence="11 16" id="KW-0694">RNA-binding</keyword>
<feature type="binding site" evidence="15">
    <location>
        <position position="462"/>
    </location>
    <ligand>
        <name>Mg(2+)</name>
        <dbReference type="ChEBI" id="CHEBI:18420"/>
        <note>shared with alpha subunit</note>
    </ligand>
</feature>
<evidence type="ECO:0000313" key="20">
    <source>
        <dbReference type="EMBL" id="TXL67021.1"/>
    </source>
</evidence>
<evidence type="ECO:0000256" key="6">
    <source>
        <dbReference type="ARBA" id="ARBA00022598"/>
    </source>
</evidence>
<dbReference type="InterPro" id="IPR036690">
    <property type="entry name" value="Fdx_antiC-bd_sf"/>
</dbReference>
<dbReference type="InterPro" id="IPR005121">
    <property type="entry name" value="Fdx_antiC-bd"/>
</dbReference>
<evidence type="ECO:0000259" key="19">
    <source>
        <dbReference type="PROSITE" id="PS51483"/>
    </source>
</evidence>
<dbReference type="InterPro" id="IPR045864">
    <property type="entry name" value="aa-tRNA-synth_II/BPL/LPL"/>
</dbReference>
<dbReference type="SUPFAM" id="SSF46955">
    <property type="entry name" value="Putative DNA-binding domain"/>
    <property type="match status" value="1"/>
</dbReference>
<keyword evidence="13 15" id="KW-0030">Aminoacyl-tRNA synthetase</keyword>
<dbReference type="RefSeq" id="WP_147703270.1">
    <property type="nucleotide sequence ID" value="NZ_VDUY01000002.1"/>
</dbReference>
<dbReference type="InterPro" id="IPR041616">
    <property type="entry name" value="PheRS_beta_core"/>
</dbReference>
<evidence type="ECO:0000259" key="18">
    <source>
        <dbReference type="PROSITE" id="PS51447"/>
    </source>
</evidence>
<comment type="catalytic activity">
    <reaction evidence="14 15">
        <text>tRNA(Phe) + L-phenylalanine + ATP = L-phenylalanyl-tRNA(Phe) + AMP + diphosphate + H(+)</text>
        <dbReference type="Rhea" id="RHEA:19413"/>
        <dbReference type="Rhea" id="RHEA-COMP:9668"/>
        <dbReference type="Rhea" id="RHEA-COMP:9699"/>
        <dbReference type="ChEBI" id="CHEBI:15378"/>
        <dbReference type="ChEBI" id="CHEBI:30616"/>
        <dbReference type="ChEBI" id="CHEBI:33019"/>
        <dbReference type="ChEBI" id="CHEBI:58095"/>
        <dbReference type="ChEBI" id="CHEBI:78442"/>
        <dbReference type="ChEBI" id="CHEBI:78531"/>
        <dbReference type="ChEBI" id="CHEBI:456215"/>
        <dbReference type="EC" id="6.1.1.20"/>
    </reaction>
</comment>
<comment type="subunit">
    <text evidence="3 15">Tetramer of two alpha and two beta subunits.</text>
</comment>
<feature type="domain" description="FDX-ACB" evidence="18">
    <location>
        <begin position="703"/>
        <end position="801"/>
    </location>
</feature>
<dbReference type="PROSITE" id="PS50886">
    <property type="entry name" value="TRBD"/>
    <property type="match status" value="1"/>
</dbReference>
<reference evidence="20 21" key="1">
    <citation type="submission" date="2019-06" db="EMBL/GenBank/DDBJ databases">
        <title>Quisquiliibacterium sp. nov., isolated from a maize field.</title>
        <authorList>
            <person name="Lin S.-Y."/>
            <person name="Tsai C.-F."/>
            <person name="Young C.-C."/>
        </authorList>
    </citation>
    <scope>NUCLEOTIDE SEQUENCE [LARGE SCALE GENOMIC DNA]</scope>
    <source>
        <strain evidence="20 21">CC-CFT501</strain>
    </source>
</reference>
<keyword evidence="5 16" id="KW-0820">tRNA-binding</keyword>
<evidence type="ECO:0000313" key="21">
    <source>
        <dbReference type="Proteomes" id="UP000321548"/>
    </source>
</evidence>
<dbReference type="SUPFAM" id="SSF54991">
    <property type="entry name" value="Anticodon-binding domain of PheRS"/>
    <property type="match status" value="1"/>
</dbReference>
<dbReference type="InterPro" id="IPR002547">
    <property type="entry name" value="tRNA-bd_dom"/>
</dbReference>
<keyword evidence="8 15" id="KW-0547">Nucleotide-binding</keyword>
<evidence type="ECO:0000256" key="10">
    <source>
        <dbReference type="ARBA" id="ARBA00022842"/>
    </source>
</evidence>
<keyword evidence="10 15" id="KW-0460">Magnesium</keyword>
<dbReference type="Gene3D" id="3.30.56.10">
    <property type="match status" value="2"/>
</dbReference>
<feature type="domain" description="B5" evidence="19">
    <location>
        <begin position="399"/>
        <end position="474"/>
    </location>
</feature>
<evidence type="ECO:0000256" key="12">
    <source>
        <dbReference type="ARBA" id="ARBA00022917"/>
    </source>
</evidence>
<dbReference type="GO" id="GO:0000287">
    <property type="term" value="F:magnesium ion binding"/>
    <property type="evidence" value="ECO:0007669"/>
    <property type="project" value="UniProtKB-UniRule"/>
</dbReference>
<evidence type="ECO:0000256" key="8">
    <source>
        <dbReference type="ARBA" id="ARBA00022741"/>
    </source>
</evidence>
<evidence type="ECO:0000256" key="15">
    <source>
        <dbReference type="HAMAP-Rule" id="MF_00283"/>
    </source>
</evidence>
<evidence type="ECO:0000256" key="9">
    <source>
        <dbReference type="ARBA" id="ARBA00022840"/>
    </source>
</evidence>
<dbReference type="GO" id="GO:0006432">
    <property type="term" value="P:phenylalanyl-tRNA aminoacylation"/>
    <property type="evidence" value="ECO:0007669"/>
    <property type="project" value="UniProtKB-UniRule"/>
</dbReference>
<dbReference type="Pfam" id="PF03483">
    <property type="entry name" value="B3_4"/>
    <property type="match status" value="1"/>
</dbReference>
<dbReference type="EMBL" id="VDUY01000002">
    <property type="protein sequence ID" value="TXL67021.1"/>
    <property type="molecule type" value="Genomic_DNA"/>
</dbReference>
<dbReference type="PANTHER" id="PTHR10947">
    <property type="entry name" value="PHENYLALANYL-TRNA SYNTHETASE BETA CHAIN AND LEUCINE-RICH REPEAT-CONTAINING PROTEIN 47"/>
    <property type="match status" value="1"/>
</dbReference>
<dbReference type="InterPro" id="IPR045060">
    <property type="entry name" value="Phe-tRNA-ligase_IIc_bsu"/>
</dbReference>
<evidence type="ECO:0000256" key="13">
    <source>
        <dbReference type="ARBA" id="ARBA00023146"/>
    </source>
</evidence>
<evidence type="ECO:0000256" key="14">
    <source>
        <dbReference type="ARBA" id="ARBA00049255"/>
    </source>
</evidence>
<comment type="caution">
    <text evidence="20">The sequence shown here is derived from an EMBL/GenBank/DDBJ whole genome shotgun (WGS) entry which is preliminary data.</text>
</comment>
<dbReference type="InterPro" id="IPR009061">
    <property type="entry name" value="DNA-bd_dom_put_sf"/>
</dbReference>
<dbReference type="AlphaFoldDB" id="A0A5C8P095"/>
<dbReference type="InterPro" id="IPR012340">
    <property type="entry name" value="NA-bd_OB-fold"/>
</dbReference>
<dbReference type="InterPro" id="IPR005147">
    <property type="entry name" value="tRNA_synthase_B5-dom"/>
</dbReference>
<comment type="cofactor">
    <cofactor evidence="15">
        <name>Mg(2+)</name>
        <dbReference type="ChEBI" id="CHEBI:18420"/>
    </cofactor>
    <text evidence="15">Binds 2 magnesium ions per tetramer.</text>
</comment>
<feature type="binding site" evidence="15">
    <location>
        <position position="458"/>
    </location>
    <ligand>
        <name>Mg(2+)</name>
        <dbReference type="ChEBI" id="CHEBI:18420"/>
        <note>shared with alpha subunit</note>
    </ligand>
</feature>
<dbReference type="OrthoDB" id="9805455at2"/>
<dbReference type="SUPFAM" id="SSF56037">
    <property type="entry name" value="PheT/TilS domain"/>
    <property type="match status" value="1"/>
</dbReference>
<dbReference type="SMART" id="SM00896">
    <property type="entry name" value="FDX-ACB"/>
    <property type="match status" value="1"/>
</dbReference>
<dbReference type="FunFam" id="2.40.50.140:FF:000045">
    <property type="entry name" value="Phenylalanine--tRNA ligase beta subunit"/>
    <property type="match status" value="1"/>
</dbReference>
<comment type="subcellular location">
    <subcellularLocation>
        <location evidence="1 15">Cytoplasm</location>
    </subcellularLocation>
</comment>
<sequence>MRVPESWLRSFVSPDWTSDEIADRLTMAGLEVEEASPAAPPFSGVVVAEVRKVERHPNADKLSVCEVDAGDGTLRTIVCGAPNVAAGMRVPCAVPGAVLPGNFVIKPVRMRGVESAGMLCSARELGLSEDHSGLLALAPDAPIGAGIRDWLKLDDTVFTLKLTPNLAHCMSVFGVARELAALSGAELQTPEHPPVAPAIVDKLPVKISAADLCGRFSGRVIRGVNAGAPTPDWMRLRLERAGQRSISALVDISNYVMLELGRPSHVFDLDKIHGGLDVRWARKGETLELLNGQTVQLDADVGVIADEKAVESLAGIMGGEATAVSDDTRNIYVEAAFWWPAAVAGRSRRYNFATDAGARFERGVDPATTVEHIEYLTRLILDVCGGQAGPIDDQVTRLPERAPVSLRTARARKIIGVDMADSTLTDAFARLGLPARLQGDRIVVTPPSWRFDLQIEEDLIEEVARIWGYDRLPQRPPRAPAALMAWPEARRTVSRLKRTVAARDYQEVINYSFVESGLDAQLGLAPEGSSAIRLLNPIAAQMDRMRTTLWGSLVENLRANLNRKAGRVRLFEVGRVFFADPAVPAGPAQVHGIAQPRRLGLLAFGPAVDEHWSAAPRAADFFDMKGDLEALAGEGLTVEAAEHPALHPGRSARVLLEGRPVGWIGEMHPAHQQALELPQAPVLAEIELDPLLAAKVPVYREVSKFPPAIRDLAVVVPIDIPAARVLGEIASAIASVPAAALVKNVRIFDEYRGKGLENKEKSLAFRLWMQDTARTLSDADAADAVQGIVGWLADRIGARLRG</sequence>
<dbReference type="EC" id="6.1.1.20" evidence="15"/>
<keyword evidence="9 15" id="KW-0067">ATP-binding</keyword>
<feature type="binding site" evidence="15">
    <location>
        <position position="452"/>
    </location>
    <ligand>
        <name>Mg(2+)</name>
        <dbReference type="ChEBI" id="CHEBI:18420"/>
        <note>shared with alpha subunit</note>
    </ligand>
</feature>
<dbReference type="GO" id="GO:0000049">
    <property type="term" value="F:tRNA binding"/>
    <property type="evidence" value="ECO:0007669"/>
    <property type="project" value="UniProtKB-UniRule"/>
</dbReference>
<evidence type="ECO:0000256" key="11">
    <source>
        <dbReference type="ARBA" id="ARBA00022884"/>
    </source>
</evidence>
<accession>A0A5C8P095</accession>
<dbReference type="InterPro" id="IPR005146">
    <property type="entry name" value="B3/B4_tRNA-bd"/>
</dbReference>
<dbReference type="Gene3D" id="2.40.50.140">
    <property type="entry name" value="Nucleic acid-binding proteins"/>
    <property type="match status" value="1"/>
</dbReference>
<proteinExistence type="inferred from homology"/>
<keyword evidence="21" id="KW-1185">Reference proteome</keyword>
<dbReference type="Gene3D" id="3.30.70.380">
    <property type="entry name" value="Ferrodoxin-fold anticodon-binding domain"/>
    <property type="match status" value="1"/>
</dbReference>
<dbReference type="Pfam" id="PF01588">
    <property type="entry name" value="tRNA_bind"/>
    <property type="match status" value="1"/>
</dbReference>
<dbReference type="NCBIfam" id="TIGR00472">
    <property type="entry name" value="pheT_bact"/>
    <property type="match status" value="1"/>
</dbReference>
<evidence type="ECO:0000256" key="5">
    <source>
        <dbReference type="ARBA" id="ARBA00022555"/>
    </source>
</evidence>
<evidence type="ECO:0000256" key="4">
    <source>
        <dbReference type="ARBA" id="ARBA00022490"/>
    </source>
</evidence>
<dbReference type="InterPro" id="IPR020825">
    <property type="entry name" value="Phe-tRNA_synthase-like_B3/B4"/>
</dbReference>
<protein>
    <recommendedName>
        <fullName evidence="15">Phenylalanine--tRNA ligase beta subunit</fullName>
        <ecNumber evidence="15">6.1.1.20</ecNumber>
    </recommendedName>
    <alternativeName>
        <fullName evidence="15">Phenylalanyl-tRNA synthetase beta subunit</fullName>
        <shortName evidence="15">PheRS</shortName>
    </alternativeName>
</protein>
<dbReference type="GO" id="GO:0009328">
    <property type="term" value="C:phenylalanine-tRNA ligase complex"/>
    <property type="evidence" value="ECO:0007669"/>
    <property type="project" value="TreeGrafter"/>
</dbReference>
<dbReference type="CDD" id="cd00769">
    <property type="entry name" value="PheRS_beta_core"/>
    <property type="match status" value="1"/>
</dbReference>
<dbReference type="HAMAP" id="MF_00283">
    <property type="entry name" value="Phe_tRNA_synth_beta1"/>
    <property type="match status" value="1"/>
</dbReference>
<dbReference type="SMART" id="SM00874">
    <property type="entry name" value="B5"/>
    <property type="match status" value="1"/>
</dbReference>
<organism evidence="20 21">
    <name type="scientific">Zeimonas arvi</name>
    <dbReference type="NCBI Taxonomy" id="2498847"/>
    <lineage>
        <taxon>Bacteria</taxon>
        <taxon>Pseudomonadati</taxon>
        <taxon>Pseudomonadota</taxon>
        <taxon>Betaproteobacteria</taxon>
        <taxon>Burkholderiales</taxon>
        <taxon>Burkholderiaceae</taxon>
        <taxon>Zeimonas</taxon>
    </lineage>
</organism>
<comment type="similarity">
    <text evidence="2 15">Belongs to the phenylalanyl-tRNA synthetase beta subunit family. Type 1 subfamily.</text>
</comment>
<dbReference type="SUPFAM" id="SSF50249">
    <property type="entry name" value="Nucleic acid-binding proteins"/>
    <property type="match status" value="1"/>
</dbReference>
<dbReference type="Pfam" id="PF03147">
    <property type="entry name" value="FDX-ACB"/>
    <property type="match status" value="1"/>
</dbReference>
<dbReference type="InterPro" id="IPR004532">
    <property type="entry name" value="Phe-tRNA-ligase_IIc_bsu_bact"/>
</dbReference>
<dbReference type="PROSITE" id="PS51483">
    <property type="entry name" value="B5"/>
    <property type="match status" value="1"/>
</dbReference>
<dbReference type="Proteomes" id="UP000321548">
    <property type="component" value="Unassembled WGS sequence"/>
</dbReference>
<dbReference type="PANTHER" id="PTHR10947:SF0">
    <property type="entry name" value="PHENYLALANINE--TRNA LIGASE BETA SUBUNIT"/>
    <property type="match status" value="1"/>
</dbReference>
<dbReference type="CDD" id="cd02796">
    <property type="entry name" value="tRNA_bind_bactPheRS"/>
    <property type="match status" value="1"/>
</dbReference>